<evidence type="ECO:0000259" key="13">
    <source>
        <dbReference type="Pfam" id="PF04695"/>
    </source>
</evidence>
<feature type="compositionally biased region" description="Low complexity" evidence="12">
    <location>
        <begin position="272"/>
        <end position="293"/>
    </location>
</feature>
<dbReference type="InParanoid" id="A0A0H2S7I5"/>
<proteinExistence type="inferred from homology"/>
<organism evidence="14 15">
    <name type="scientific">Schizopora paradoxa</name>
    <dbReference type="NCBI Taxonomy" id="27342"/>
    <lineage>
        <taxon>Eukaryota</taxon>
        <taxon>Fungi</taxon>
        <taxon>Dikarya</taxon>
        <taxon>Basidiomycota</taxon>
        <taxon>Agaricomycotina</taxon>
        <taxon>Agaricomycetes</taxon>
        <taxon>Hymenochaetales</taxon>
        <taxon>Schizoporaceae</taxon>
        <taxon>Schizopora</taxon>
    </lineage>
</organism>
<accession>A0A0H2S7I5</accession>
<evidence type="ECO:0000256" key="1">
    <source>
        <dbReference type="ARBA" id="ARBA00005443"/>
    </source>
</evidence>
<dbReference type="InterPro" id="IPR025655">
    <property type="entry name" value="PEX14"/>
</dbReference>
<feature type="coiled-coil region" evidence="11">
    <location>
        <begin position="129"/>
        <end position="163"/>
    </location>
</feature>
<evidence type="ECO:0000256" key="12">
    <source>
        <dbReference type="SAM" id="MobiDB-lite"/>
    </source>
</evidence>
<dbReference type="GO" id="GO:1990429">
    <property type="term" value="C:peroxisomal importomer complex"/>
    <property type="evidence" value="ECO:0007669"/>
    <property type="project" value="TreeGrafter"/>
</dbReference>
<dbReference type="AlphaFoldDB" id="A0A0H2S7I5"/>
<name>A0A0H2S7I5_9AGAM</name>
<dbReference type="EMBL" id="KQ085883">
    <property type="protein sequence ID" value="KLO20205.1"/>
    <property type="molecule type" value="Genomic_DNA"/>
</dbReference>
<evidence type="ECO:0000313" key="14">
    <source>
        <dbReference type="EMBL" id="KLO20205.1"/>
    </source>
</evidence>
<comment type="similarity">
    <text evidence="1 10">Belongs to the peroxin-14 family.</text>
</comment>
<gene>
    <name evidence="14" type="ORF">SCHPADRAFT_992296</name>
</gene>
<evidence type="ECO:0000256" key="8">
    <source>
        <dbReference type="ARBA" id="ARBA00029691"/>
    </source>
</evidence>
<reference evidence="14 15" key="1">
    <citation type="submission" date="2015-04" db="EMBL/GenBank/DDBJ databases">
        <title>Complete genome sequence of Schizopora paradoxa KUC8140, a cosmopolitan wood degrader in East Asia.</title>
        <authorList>
            <consortium name="DOE Joint Genome Institute"/>
            <person name="Min B."/>
            <person name="Park H."/>
            <person name="Jang Y."/>
            <person name="Kim J.-J."/>
            <person name="Kim K.H."/>
            <person name="Pangilinan J."/>
            <person name="Lipzen A."/>
            <person name="Riley R."/>
            <person name="Grigoriev I.V."/>
            <person name="Spatafora J.W."/>
            <person name="Choi I.-G."/>
        </authorList>
    </citation>
    <scope>NUCLEOTIDE SEQUENCE [LARGE SCALE GENOMIC DNA]</scope>
    <source>
        <strain evidence="14 15">KUC8140</strain>
    </source>
</reference>
<feature type="region of interest" description="Disordered" evidence="12">
    <location>
        <begin position="271"/>
        <end position="328"/>
    </location>
</feature>
<evidence type="ECO:0000256" key="4">
    <source>
        <dbReference type="ARBA" id="ARBA00023010"/>
    </source>
</evidence>
<keyword evidence="4" id="KW-0811">Translocation</keyword>
<dbReference type="Pfam" id="PF04695">
    <property type="entry name" value="Pex14_N"/>
    <property type="match status" value="1"/>
</dbReference>
<evidence type="ECO:0000256" key="3">
    <source>
        <dbReference type="ARBA" id="ARBA00022927"/>
    </source>
</evidence>
<dbReference type="OrthoDB" id="5549158at2759"/>
<evidence type="ECO:0000256" key="7">
    <source>
        <dbReference type="ARBA" id="ARBA00029502"/>
    </source>
</evidence>
<protein>
    <recommendedName>
        <fullName evidence="7 10">Peroxisomal membrane protein PEX14</fullName>
    </recommendedName>
    <alternativeName>
        <fullName evidence="8 10">Peroxin-14</fullName>
    </alternativeName>
</protein>
<comment type="function">
    <text evidence="10">Component of the PEX13-PEX14 docking complex, a translocon channel that specifically mediates the import of peroxisomal cargo proteins bound to PEX5 receptor. The PEX13-PEX14 docking complex forms a large import pore which can be opened to a diameter of about 9 nm. Mechanistically, PEX5 receptor along with cargo proteins associates with the PEX14 subunit of the PEX13-PEX14 docking complex in the cytosol, leading to the insertion of the receptor into the organelle membrane with the concomitant translocation of the cargo into the peroxisome matrix.</text>
</comment>
<evidence type="ECO:0000256" key="6">
    <source>
        <dbReference type="ARBA" id="ARBA00023140"/>
    </source>
</evidence>
<dbReference type="Proteomes" id="UP000053477">
    <property type="component" value="Unassembled WGS sequence"/>
</dbReference>
<evidence type="ECO:0000256" key="9">
    <source>
        <dbReference type="ARBA" id="ARBA00046271"/>
    </source>
</evidence>
<keyword evidence="2 10" id="KW-0813">Transport</keyword>
<keyword evidence="11" id="KW-0175">Coiled coil</keyword>
<evidence type="ECO:0000256" key="5">
    <source>
        <dbReference type="ARBA" id="ARBA00023136"/>
    </source>
</evidence>
<keyword evidence="15" id="KW-1185">Reference proteome</keyword>
<evidence type="ECO:0000256" key="2">
    <source>
        <dbReference type="ARBA" id="ARBA00022448"/>
    </source>
</evidence>
<dbReference type="GO" id="GO:0005778">
    <property type="term" value="C:peroxisomal membrane"/>
    <property type="evidence" value="ECO:0007669"/>
    <property type="project" value="UniProtKB-SubCell"/>
</dbReference>
<dbReference type="FunCoup" id="A0A0H2S7I5">
    <property type="interactions" value="18"/>
</dbReference>
<feature type="compositionally biased region" description="Low complexity" evidence="12">
    <location>
        <begin position="308"/>
        <end position="328"/>
    </location>
</feature>
<sequence length="328" mass="35598">MATPDRRALMDNAISFLRDPNSQASSFAQRIQFLEAKGLTPDEIQEAMHQAALSQGPSQYPQYTPYPQYGASPYPMGPMGVNRPPLDWRDYFIMAVVSGSFMYGAVALARKYLMPHLKPPSSTVYEEDRDALAAQFDVAEALLKEIQEETREVKESVEAQKVKVDQAAEDVEAAVKDMREGEIRTRDEMREIREEVNSIRDMLPKMIDKNKEAQSNSLAELQQELKSLKALLLSRGPSFPSSTSPAPTLSNFGRPSIPAWQLANSISNTQNGVFGESSSSGSGSVGPLSTPVPARASTGGVPVLDGPASASASSTNLNSEALSQPESL</sequence>
<dbReference type="PANTHER" id="PTHR23058">
    <property type="entry name" value="PEROXISOMAL MEMBRANE PROTEIN PEX14"/>
    <property type="match status" value="1"/>
</dbReference>
<dbReference type="PANTHER" id="PTHR23058:SF0">
    <property type="entry name" value="PEROXISOMAL MEMBRANE PROTEIN PEX14"/>
    <property type="match status" value="1"/>
</dbReference>
<feature type="domain" description="Peroxisome membrane anchor protein Pex14p N-terminal" evidence="13">
    <location>
        <begin position="6"/>
        <end position="49"/>
    </location>
</feature>
<keyword evidence="5 10" id="KW-0472">Membrane</keyword>
<comment type="subcellular location">
    <subcellularLocation>
        <location evidence="9 10">Peroxisome membrane</location>
    </subcellularLocation>
</comment>
<dbReference type="InterPro" id="IPR006785">
    <property type="entry name" value="Pex14_N"/>
</dbReference>
<evidence type="ECO:0000256" key="10">
    <source>
        <dbReference type="RuleBase" id="RU367032"/>
    </source>
</evidence>
<evidence type="ECO:0000256" key="11">
    <source>
        <dbReference type="SAM" id="Coils"/>
    </source>
</evidence>
<dbReference type="GO" id="GO:0005102">
    <property type="term" value="F:signaling receptor binding"/>
    <property type="evidence" value="ECO:0007669"/>
    <property type="project" value="TreeGrafter"/>
</dbReference>
<keyword evidence="3 10" id="KW-0653">Protein transport</keyword>
<evidence type="ECO:0000313" key="15">
    <source>
        <dbReference type="Proteomes" id="UP000053477"/>
    </source>
</evidence>
<dbReference type="STRING" id="27342.A0A0H2S7I5"/>
<dbReference type="GO" id="GO:0016560">
    <property type="term" value="P:protein import into peroxisome matrix, docking"/>
    <property type="evidence" value="ECO:0007669"/>
    <property type="project" value="UniProtKB-UniRule"/>
</dbReference>
<dbReference type="InterPro" id="IPR036388">
    <property type="entry name" value="WH-like_DNA-bd_sf"/>
</dbReference>
<keyword evidence="6 10" id="KW-0576">Peroxisome</keyword>
<dbReference type="Gene3D" id="1.10.10.10">
    <property type="entry name" value="Winged helix-like DNA-binding domain superfamily/Winged helix DNA-binding domain"/>
    <property type="match status" value="1"/>
</dbReference>